<evidence type="ECO:0000313" key="2">
    <source>
        <dbReference type="EMBL" id="PRY37057.1"/>
    </source>
</evidence>
<name>A0A2T0SUG0_9BACT</name>
<reference evidence="2 3" key="1">
    <citation type="submission" date="2018-03" db="EMBL/GenBank/DDBJ databases">
        <title>Genomic Encyclopedia of Archaeal and Bacterial Type Strains, Phase II (KMG-II): from individual species to whole genera.</title>
        <authorList>
            <person name="Goeker M."/>
        </authorList>
    </citation>
    <scope>NUCLEOTIDE SEQUENCE [LARGE SCALE GENOMIC DNA]</scope>
    <source>
        <strain evidence="2 3">DSM 28354</strain>
    </source>
</reference>
<sequence length="56" mass="6469">MGQELPKITARMNIGRNDTKLPVYEQNMYELPFDMLPRQQGSDSETDQNSVKSIPR</sequence>
<accession>A0A2T0SUG0</accession>
<evidence type="ECO:0000256" key="1">
    <source>
        <dbReference type="SAM" id="MobiDB-lite"/>
    </source>
</evidence>
<organism evidence="2 3">
    <name type="scientific">Spirosoma oryzae</name>
    <dbReference type="NCBI Taxonomy" id="1469603"/>
    <lineage>
        <taxon>Bacteria</taxon>
        <taxon>Pseudomonadati</taxon>
        <taxon>Bacteroidota</taxon>
        <taxon>Cytophagia</taxon>
        <taxon>Cytophagales</taxon>
        <taxon>Cytophagaceae</taxon>
        <taxon>Spirosoma</taxon>
    </lineage>
</organism>
<comment type="caution">
    <text evidence="2">The sequence shown here is derived from an EMBL/GenBank/DDBJ whole genome shotgun (WGS) entry which is preliminary data.</text>
</comment>
<feature type="compositionally biased region" description="Polar residues" evidence="1">
    <location>
        <begin position="39"/>
        <end position="56"/>
    </location>
</feature>
<protein>
    <submittedName>
        <fullName evidence="2">Uncharacterized protein</fullName>
    </submittedName>
</protein>
<proteinExistence type="predicted"/>
<dbReference type="Proteomes" id="UP000238375">
    <property type="component" value="Unassembled WGS sequence"/>
</dbReference>
<gene>
    <name evidence="2" type="ORF">CLV58_11195</name>
</gene>
<dbReference type="EMBL" id="PVTE01000011">
    <property type="protein sequence ID" value="PRY37057.1"/>
    <property type="molecule type" value="Genomic_DNA"/>
</dbReference>
<keyword evidence="3" id="KW-1185">Reference proteome</keyword>
<dbReference type="AlphaFoldDB" id="A0A2T0SUG0"/>
<evidence type="ECO:0000313" key="3">
    <source>
        <dbReference type="Proteomes" id="UP000238375"/>
    </source>
</evidence>
<feature type="region of interest" description="Disordered" evidence="1">
    <location>
        <begin position="35"/>
        <end position="56"/>
    </location>
</feature>